<feature type="transmembrane region" description="Helical" evidence="5">
    <location>
        <begin position="130"/>
        <end position="153"/>
    </location>
</feature>
<evidence type="ECO:0000256" key="2">
    <source>
        <dbReference type="ARBA" id="ARBA00022692"/>
    </source>
</evidence>
<evidence type="ECO:0000256" key="5">
    <source>
        <dbReference type="RuleBase" id="RU363041"/>
    </source>
</evidence>
<organism evidence="6 7">
    <name type="scientific">Calidithermus roseus</name>
    <dbReference type="NCBI Taxonomy" id="1644118"/>
    <lineage>
        <taxon>Bacteria</taxon>
        <taxon>Thermotogati</taxon>
        <taxon>Deinococcota</taxon>
        <taxon>Deinococci</taxon>
        <taxon>Thermales</taxon>
        <taxon>Thermaceae</taxon>
        <taxon>Calidithermus</taxon>
    </lineage>
</organism>
<keyword evidence="5" id="KW-1003">Cell membrane</keyword>
<dbReference type="PANTHER" id="PTHR43701:SF2">
    <property type="entry name" value="MEMBRANE TRANSPORTER PROTEIN YJNA-RELATED"/>
    <property type="match status" value="1"/>
</dbReference>
<keyword evidence="3 5" id="KW-1133">Transmembrane helix</keyword>
<gene>
    <name evidence="6" type="ORF">Mrose_03292</name>
</gene>
<evidence type="ECO:0000313" key="7">
    <source>
        <dbReference type="Proteomes" id="UP000265341"/>
    </source>
</evidence>
<reference evidence="6 7" key="1">
    <citation type="submission" date="2018-08" db="EMBL/GenBank/DDBJ databases">
        <title>Meiothermus roseus NBRC 110900 genome sequencing project.</title>
        <authorList>
            <person name="Da Costa M.S."/>
            <person name="Albuquerque L."/>
            <person name="Raposo P."/>
            <person name="Froufe H.J.C."/>
            <person name="Barroso C.S."/>
            <person name="Egas C."/>
        </authorList>
    </citation>
    <scope>NUCLEOTIDE SEQUENCE [LARGE SCALE GENOMIC DNA]</scope>
    <source>
        <strain evidence="6 7">NBRC 110900</strain>
    </source>
</reference>
<dbReference type="Pfam" id="PF01925">
    <property type="entry name" value="TauE"/>
    <property type="match status" value="1"/>
</dbReference>
<dbReference type="InterPro" id="IPR051598">
    <property type="entry name" value="TSUP/Inactive_protease-like"/>
</dbReference>
<protein>
    <recommendedName>
        <fullName evidence="5">Probable membrane transporter protein</fullName>
    </recommendedName>
</protein>
<dbReference type="Proteomes" id="UP000265341">
    <property type="component" value="Unassembled WGS sequence"/>
</dbReference>
<comment type="subcellular location">
    <subcellularLocation>
        <location evidence="5">Cell membrane</location>
        <topology evidence="5">Multi-pass membrane protein</topology>
    </subcellularLocation>
    <subcellularLocation>
        <location evidence="1">Membrane</location>
        <topology evidence="1">Multi-pass membrane protein</topology>
    </subcellularLocation>
</comment>
<keyword evidence="2 5" id="KW-0812">Transmembrane</keyword>
<dbReference type="InterPro" id="IPR002781">
    <property type="entry name" value="TM_pro_TauE-like"/>
</dbReference>
<feature type="transmembrane region" description="Helical" evidence="5">
    <location>
        <begin position="39"/>
        <end position="60"/>
    </location>
</feature>
<feature type="transmembrane region" description="Helical" evidence="5">
    <location>
        <begin position="97"/>
        <end position="118"/>
    </location>
</feature>
<feature type="transmembrane region" description="Helical" evidence="5">
    <location>
        <begin position="173"/>
        <end position="190"/>
    </location>
</feature>
<feature type="transmembrane region" description="Helical" evidence="5">
    <location>
        <begin position="7"/>
        <end position="33"/>
    </location>
</feature>
<comment type="similarity">
    <text evidence="5">Belongs to the 4-toluene sulfonate uptake permease (TSUP) (TC 2.A.102) family.</text>
</comment>
<dbReference type="GO" id="GO:0005886">
    <property type="term" value="C:plasma membrane"/>
    <property type="evidence" value="ECO:0007669"/>
    <property type="project" value="UniProtKB-SubCell"/>
</dbReference>
<dbReference type="RefSeq" id="WP_119280171.1">
    <property type="nucleotide sequence ID" value="NZ_QWLA01000095.1"/>
</dbReference>
<evidence type="ECO:0000256" key="1">
    <source>
        <dbReference type="ARBA" id="ARBA00004141"/>
    </source>
</evidence>
<dbReference type="OrthoDB" id="32678at2"/>
<proteinExistence type="inferred from homology"/>
<evidence type="ECO:0000313" key="6">
    <source>
        <dbReference type="EMBL" id="RIH82744.1"/>
    </source>
</evidence>
<evidence type="ECO:0000256" key="3">
    <source>
        <dbReference type="ARBA" id="ARBA00022989"/>
    </source>
</evidence>
<dbReference type="AlphaFoldDB" id="A0A399EDM7"/>
<keyword evidence="7" id="KW-1185">Reference proteome</keyword>
<evidence type="ECO:0000256" key="4">
    <source>
        <dbReference type="ARBA" id="ARBA00023136"/>
    </source>
</evidence>
<comment type="caution">
    <text evidence="6">The sequence shown here is derived from an EMBL/GenBank/DDBJ whole genome shotgun (WGS) entry which is preliminary data.</text>
</comment>
<dbReference type="EMBL" id="QWLA01000095">
    <property type="protein sequence ID" value="RIH82744.1"/>
    <property type="molecule type" value="Genomic_DNA"/>
</dbReference>
<accession>A0A399EDM7</accession>
<name>A0A399EDM7_9DEIN</name>
<feature type="transmembrane region" description="Helical" evidence="5">
    <location>
        <begin position="72"/>
        <end position="91"/>
    </location>
</feature>
<dbReference type="PANTHER" id="PTHR43701">
    <property type="entry name" value="MEMBRANE TRANSPORTER PROTEIN MJ0441-RELATED"/>
    <property type="match status" value="1"/>
</dbReference>
<keyword evidence="4 5" id="KW-0472">Membrane</keyword>
<sequence>MLEVLAGFMIALSIGLSGVGGGTITAPVLILFLGVPAEVAVGTALLFSVFAKIPAGLVYFARKQVNLRALAWMLAGGVPAVAAGSLLLGSLKSHKDAVLVVIGLTIITVALINLTLTLRKIRPRSLHPAWIVLVAAFIGLEVGFSSAGAGALGTLLLMSGTRLLPKEVVGTDIWFGLILSAIGGGFHAALGQADFPLLLKIAAGGLLGSLAGVWLAQRIAQRPFRLGLLLWLMFIGSHLVLRSVPSLAR</sequence>
<feature type="transmembrane region" description="Helical" evidence="5">
    <location>
        <begin position="197"/>
        <end position="217"/>
    </location>
</feature>
<feature type="transmembrane region" description="Helical" evidence="5">
    <location>
        <begin position="223"/>
        <end position="241"/>
    </location>
</feature>